<dbReference type="Proteomes" id="UP000321301">
    <property type="component" value="Unassembled WGS sequence"/>
</dbReference>
<proteinExistence type="predicted"/>
<gene>
    <name evidence="1" type="ORF">CQA01_33310</name>
</gene>
<reference evidence="1 2" key="1">
    <citation type="submission" date="2019-07" db="EMBL/GenBank/DDBJ databases">
        <title>Whole genome shotgun sequence of Cyclobacterium qasimii NBRC 106168.</title>
        <authorList>
            <person name="Hosoyama A."/>
            <person name="Uohara A."/>
            <person name="Ohji S."/>
            <person name="Ichikawa N."/>
        </authorList>
    </citation>
    <scope>NUCLEOTIDE SEQUENCE [LARGE SCALE GENOMIC DNA]</scope>
    <source>
        <strain evidence="1 2">NBRC 106168</strain>
    </source>
</reference>
<sequence>MFSQSIKIAEVSFSLDFYEQPNMKFYHNCIGLALVVVAMISCDSSSNKSENLSEEQVTDSIASVEEVVEKISFGQLQAEMNPDAMLDIYNPIGNENFKEGKVSFSFNIRNHGLGRENPLMLSLNGASPKPYSMPNFLMDLNKGTYRAVAFLLNEEGLSLKEYGNFSARDFTVGESRPFPEDDAPYVILHLPAEQQAYAPEEAVIVDFLYLGGGPESDGVKVKIEIDGQEYYTQEIAPVQLSKLSKGPHSLKISLVGAANDQEIGGVFASETRNIIIE</sequence>
<evidence type="ECO:0000313" key="2">
    <source>
        <dbReference type="Proteomes" id="UP000321301"/>
    </source>
</evidence>
<accession>A0A512CF12</accession>
<dbReference type="AlphaFoldDB" id="A0A512CF12"/>
<name>A0A512CF12_9BACT</name>
<keyword evidence="2" id="KW-1185">Reference proteome</keyword>
<comment type="caution">
    <text evidence="1">The sequence shown here is derived from an EMBL/GenBank/DDBJ whole genome shotgun (WGS) entry which is preliminary data.</text>
</comment>
<organism evidence="1 2">
    <name type="scientific">Cyclobacterium qasimii</name>
    <dbReference type="NCBI Taxonomy" id="1350429"/>
    <lineage>
        <taxon>Bacteria</taxon>
        <taxon>Pseudomonadati</taxon>
        <taxon>Bacteroidota</taxon>
        <taxon>Cytophagia</taxon>
        <taxon>Cytophagales</taxon>
        <taxon>Cyclobacteriaceae</taxon>
        <taxon>Cyclobacterium</taxon>
    </lineage>
</organism>
<protein>
    <submittedName>
        <fullName evidence="1">Uncharacterized protein</fullName>
    </submittedName>
</protein>
<evidence type="ECO:0000313" key="1">
    <source>
        <dbReference type="EMBL" id="GEO22797.1"/>
    </source>
</evidence>
<dbReference type="EMBL" id="BJYV01000017">
    <property type="protein sequence ID" value="GEO22797.1"/>
    <property type="molecule type" value="Genomic_DNA"/>
</dbReference>